<name>A0A0T9L5Z7_YERKR</name>
<dbReference type="EMBL" id="CPYI01000005">
    <property type="protein sequence ID" value="CNE60786.1"/>
    <property type="molecule type" value="Genomic_DNA"/>
</dbReference>
<proteinExistence type="predicted"/>
<protein>
    <submittedName>
        <fullName evidence="1">Short chain dehydrogenase</fullName>
    </submittedName>
</protein>
<dbReference type="AlphaFoldDB" id="A0A0T9L5Z7"/>
<sequence>MPEYEESVGHMLGMTDRLSGNEIGDLDKYAAVIFSLSRKSELPYHLLLGSDALFAVKMVEATRSKVEYEWENISKSTDRENADLSFLKNLSLD</sequence>
<dbReference type="RefSeq" id="WP_050119141.1">
    <property type="nucleotide sequence ID" value="NZ_CAWMAB010000005.1"/>
</dbReference>
<evidence type="ECO:0000313" key="1">
    <source>
        <dbReference type="EMBL" id="CNE60786.1"/>
    </source>
</evidence>
<organism evidence="1 2">
    <name type="scientific">Yersinia kristensenii</name>
    <dbReference type="NCBI Taxonomy" id="28152"/>
    <lineage>
        <taxon>Bacteria</taxon>
        <taxon>Pseudomonadati</taxon>
        <taxon>Pseudomonadota</taxon>
        <taxon>Gammaproteobacteria</taxon>
        <taxon>Enterobacterales</taxon>
        <taxon>Yersiniaceae</taxon>
        <taxon>Yersinia</taxon>
    </lineage>
</organism>
<evidence type="ECO:0000313" key="2">
    <source>
        <dbReference type="Proteomes" id="UP000045824"/>
    </source>
</evidence>
<reference evidence="1 2" key="1">
    <citation type="submission" date="2015-03" db="EMBL/GenBank/DDBJ databases">
        <authorList>
            <person name="Murphy D."/>
        </authorList>
    </citation>
    <scope>NUCLEOTIDE SEQUENCE [LARGE SCALE GENOMIC DNA]</scope>
    <source>
        <strain evidence="1 2">FCF326</strain>
    </source>
</reference>
<dbReference type="Proteomes" id="UP000045824">
    <property type="component" value="Unassembled WGS sequence"/>
</dbReference>
<accession>A0A0T9L5Z7</accession>
<gene>
    <name evidence="1" type="ORF">ERS008491_01759</name>
</gene>